<feature type="region of interest" description="Disordered" evidence="1">
    <location>
        <begin position="38"/>
        <end position="63"/>
    </location>
</feature>
<dbReference type="RefSeq" id="WP_276657205.1">
    <property type="nucleotide sequence ID" value="NZ_JAYRXT010000645.1"/>
</dbReference>
<comment type="caution">
    <text evidence="3">The sequence shown here is derived from an EMBL/GenBank/DDBJ whole genome shotgun (WGS) entry which is preliminary data.</text>
</comment>
<dbReference type="Proteomes" id="UP000321192">
    <property type="component" value="Unassembled WGS sequence"/>
</dbReference>
<keyword evidence="2" id="KW-0812">Transmembrane</keyword>
<dbReference type="EMBL" id="SSFD01000060">
    <property type="protein sequence ID" value="TXH89374.1"/>
    <property type="molecule type" value="Genomic_DNA"/>
</dbReference>
<name>A0A5C7SZZ4_THASP</name>
<evidence type="ECO:0000313" key="4">
    <source>
        <dbReference type="Proteomes" id="UP000321192"/>
    </source>
</evidence>
<dbReference type="AlphaFoldDB" id="A0A5C7SZZ4"/>
<accession>A0A5C7SZZ4</accession>
<evidence type="ECO:0000256" key="2">
    <source>
        <dbReference type="SAM" id="Phobius"/>
    </source>
</evidence>
<evidence type="ECO:0000256" key="1">
    <source>
        <dbReference type="SAM" id="MobiDB-lite"/>
    </source>
</evidence>
<keyword evidence="2" id="KW-1133">Transmembrane helix</keyword>
<reference evidence="3 4" key="1">
    <citation type="submission" date="2018-09" db="EMBL/GenBank/DDBJ databases">
        <title>Metagenome Assembled Genomes from an Advanced Water Purification Facility.</title>
        <authorList>
            <person name="Stamps B.W."/>
            <person name="Spear J.R."/>
        </authorList>
    </citation>
    <scope>NUCLEOTIDE SEQUENCE [LARGE SCALE GENOMIC DNA]</scope>
    <source>
        <strain evidence="3">Bin_27_1</strain>
    </source>
</reference>
<keyword evidence="2" id="KW-0472">Membrane</keyword>
<protein>
    <submittedName>
        <fullName evidence="3">Uncharacterized protein</fullName>
    </submittedName>
</protein>
<evidence type="ECO:0000313" key="3">
    <source>
        <dbReference type="EMBL" id="TXH89374.1"/>
    </source>
</evidence>
<organism evidence="3 4">
    <name type="scientific">Thauera aminoaromatica</name>
    <dbReference type="NCBI Taxonomy" id="164330"/>
    <lineage>
        <taxon>Bacteria</taxon>
        <taxon>Pseudomonadati</taxon>
        <taxon>Pseudomonadota</taxon>
        <taxon>Betaproteobacteria</taxon>
        <taxon>Rhodocyclales</taxon>
        <taxon>Zoogloeaceae</taxon>
        <taxon>Thauera</taxon>
    </lineage>
</organism>
<proteinExistence type="predicted"/>
<gene>
    <name evidence="3" type="ORF">E6Q80_04490</name>
</gene>
<sequence>MDTFFLLGLLVVALVVVLMLLRRRARRRPSAVVQELDARASRPAAPAEPEPMPICSHGGGDDSPFEVVIVRGR</sequence>
<feature type="transmembrane region" description="Helical" evidence="2">
    <location>
        <begin position="6"/>
        <end position="21"/>
    </location>
</feature>